<evidence type="ECO:0000313" key="1">
    <source>
        <dbReference type="EMBL" id="GBG40383.1"/>
    </source>
</evidence>
<dbReference type="EMBL" id="BQYH01000027">
    <property type="protein sequence ID" value="GKU73636.1"/>
    <property type="molecule type" value="Genomic_DNA"/>
</dbReference>
<evidence type="ECO:0000313" key="2">
    <source>
        <dbReference type="EMBL" id="GKU73636.1"/>
    </source>
</evidence>
<name>A0AA37PPG4_9MYCO</name>
<keyword evidence="3" id="KW-1185">Reference proteome</keyword>
<dbReference type="EMBL" id="BFCH01000036">
    <property type="protein sequence ID" value="GBG40383.1"/>
    <property type="molecule type" value="Genomic_DNA"/>
</dbReference>
<evidence type="ECO:0000313" key="4">
    <source>
        <dbReference type="Proteomes" id="UP001139505"/>
    </source>
</evidence>
<accession>A0AA37PPG4</accession>
<sequence>MLVHRAADFVQNVLKFGRLREGPLPVVAGDVHGHLVSGHVTYGAIVVHRNLLVYANL</sequence>
<gene>
    <name evidence="1" type="ORF">MmonteBS_47550</name>
    <name evidence="2" type="ORF">NJB18185_34070</name>
</gene>
<comment type="caution">
    <text evidence="2">The sequence shown here is derived from an EMBL/GenBank/DDBJ whole genome shotgun (WGS) entry which is preliminary data.</text>
</comment>
<evidence type="ECO:0000313" key="3">
    <source>
        <dbReference type="Proteomes" id="UP000245060"/>
    </source>
</evidence>
<dbReference type="AlphaFoldDB" id="A0AA37PPG4"/>
<reference evidence="2" key="4">
    <citation type="submission" date="2022-04" db="EMBL/GenBank/DDBJ databases">
        <authorList>
            <person name="Komine T."/>
            <person name="Fukano H."/>
            <person name="Wada S."/>
        </authorList>
    </citation>
    <scope>NUCLEOTIDE SEQUENCE</scope>
    <source>
        <strain evidence="2">NJB18185</strain>
    </source>
</reference>
<reference evidence="1" key="1">
    <citation type="journal article" date="2018" name="Genome Announc.">
        <title>Draft Genome Sequence of Mycobacterium montefiorense Isolated from Japanese Black Salamander (Hynobius nigrescens).</title>
        <authorList>
            <person name="Fukano H."/>
            <person name="Yoshida M."/>
            <person name="Shimizu A."/>
            <person name="Iwao H."/>
            <person name="Katayama Y."/>
            <person name="Omatsu T."/>
            <person name="Mizutani T."/>
            <person name="Kurata O."/>
            <person name="Wada S."/>
            <person name="Hoshino Y."/>
        </authorList>
    </citation>
    <scope>NUCLEOTIDE SEQUENCE</scope>
    <source>
        <strain evidence="1">BS</strain>
    </source>
</reference>
<proteinExistence type="predicted"/>
<protein>
    <submittedName>
        <fullName evidence="2">Uncharacterized protein</fullName>
    </submittedName>
</protein>
<reference evidence="2" key="3">
    <citation type="journal article" date="2022" name="Microbiol. Resour. Announc.">
        <title>Draft Genome Sequences of Eight Mycobacterium montefiorense Strains Isolated from Salamanders in Captivity.</title>
        <authorList>
            <person name="Komine T."/>
            <person name="Ihara H."/>
            <person name="Fukano H."/>
            <person name="Hoshino Y."/>
            <person name="Kurata O."/>
            <person name="Wada S."/>
        </authorList>
    </citation>
    <scope>NUCLEOTIDE SEQUENCE</scope>
    <source>
        <strain evidence="2">NJB18185</strain>
    </source>
</reference>
<dbReference type="Proteomes" id="UP000245060">
    <property type="component" value="Unassembled WGS sequence"/>
</dbReference>
<reference evidence="3" key="2">
    <citation type="submission" date="2018-04" db="EMBL/GenBank/DDBJ databases">
        <title>Draft genome sequence of Mycobacterium montefiorense isolated from Japanese black salamander.</title>
        <authorList>
            <person name="Fukano H."/>
            <person name="Yoshida M."/>
            <person name="Shimizu A."/>
            <person name="Iwao H."/>
            <person name="Kurata O."/>
            <person name="Katayama Y."/>
            <person name="Omatsu T."/>
            <person name="Mizutani T."/>
            <person name="Wada S."/>
            <person name="Hoshino Y."/>
        </authorList>
    </citation>
    <scope>NUCLEOTIDE SEQUENCE [LARGE SCALE GENOMIC DNA]</scope>
    <source>
        <strain evidence="3">BS</strain>
    </source>
</reference>
<organism evidence="2 4">
    <name type="scientific">Mycobacterium montefiorense</name>
    <dbReference type="NCBI Taxonomy" id="154654"/>
    <lineage>
        <taxon>Bacteria</taxon>
        <taxon>Bacillati</taxon>
        <taxon>Actinomycetota</taxon>
        <taxon>Actinomycetes</taxon>
        <taxon>Mycobacteriales</taxon>
        <taxon>Mycobacteriaceae</taxon>
        <taxon>Mycobacterium</taxon>
        <taxon>Mycobacterium simiae complex</taxon>
    </lineage>
</organism>
<dbReference type="Proteomes" id="UP001139505">
    <property type="component" value="Unassembled WGS sequence"/>
</dbReference>